<keyword evidence="13 19" id="KW-0472">Membrane</keyword>
<evidence type="ECO:0000256" key="14">
    <source>
        <dbReference type="ARBA" id="ARBA00025228"/>
    </source>
</evidence>
<sequence>MSFLAALKFLTILRGRRQRAVAPEELARSTGYFPLVGIIIGLILAGTYWLLQFILPPNVVRGLLLVGATVLSGGLHLDGFIDTFDGIGGHKSAEARWEVMRDSRAGSFGIVGVFLLLLVKYLALSSVPDSLMIPTLILMPMVSRWAMVYAIFAHPYARTSGLGTIFKEGTDRRKFLIATAIALAVAIPLFRVAGLVIMLGTWLTALAMASYLKGKFAGLTGDTYGAINEVAEVAVLILVCLLAYNQWLGLA</sequence>
<evidence type="ECO:0000256" key="5">
    <source>
        <dbReference type="ARBA" id="ARBA00013200"/>
    </source>
</evidence>
<protein>
    <recommendedName>
        <fullName evidence="6">Adenosylcobinamide-GDP ribazoletransferase</fullName>
        <ecNumber evidence="5">2.7.8.26</ecNumber>
    </recommendedName>
    <alternativeName>
        <fullName evidence="16">Cobalamin synthase</fullName>
    </alternativeName>
    <alternativeName>
        <fullName evidence="15">Cobalamin-5'-phosphate synthase</fullName>
    </alternativeName>
</protein>
<dbReference type="Pfam" id="PF02654">
    <property type="entry name" value="CobS"/>
    <property type="match status" value="1"/>
</dbReference>
<evidence type="ECO:0000256" key="3">
    <source>
        <dbReference type="ARBA" id="ARBA00004663"/>
    </source>
</evidence>
<dbReference type="GO" id="GO:0008818">
    <property type="term" value="F:cobalamin 5'-phosphate synthase activity"/>
    <property type="evidence" value="ECO:0007669"/>
    <property type="project" value="InterPro"/>
</dbReference>
<name>X0ULA2_9ZZZZ</name>
<evidence type="ECO:0000256" key="2">
    <source>
        <dbReference type="ARBA" id="ARBA00004651"/>
    </source>
</evidence>
<keyword evidence="7" id="KW-1003">Cell membrane</keyword>
<dbReference type="UniPathway" id="UPA00148">
    <property type="reaction ID" value="UER00238"/>
</dbReference>
<gene>
    <name evidence="20" type="ORF">S01H1_41467</name>
</gene>
<evidence type="ECO:0000256" key="7">
    <source>
        <dbReference type="ARBA" id="ARBA00022475"/>
    </source>
</evidence>
<comment type="cofactor">
    <cofactor evidence="1">
        <name>Mg(2+)</name>
        <dbReference type="ChEBI" id="CHEBI:18420"/>
    </cofactor>
</comment>
<keyword evidence="12 19" id="KW-1133">Transmembrane helix</keyword>
<evidence type="ECO:0000256" key="9">
    <source>
        <dbReference type="ARBA" id="ARBA00022679"/>
    </source>
</evidence>
<comment type="pathway">
    <text evidence="3">Cofactor biosynthesis; adenosylcobalamin biosynthesis; adenosylcobalamin from cob(II)yrinate a,c-diamide: step 7/7.</text>
</comment>
<evidence type="ECO:0000313" key="20">
    <source>
        <dbReference type="EMBL" id="GAG00047.1"/>
    </source>
</evidence>
<comment type="subcellular location">
    <subcellularLocation>
        <location evidence="2">Cell membrane</location>
        <topology evidence="2">Multi-pass membrane protein</topology>
    </subcellularLocation>
</comment>
<evidence type="ECO:0000256" key="10">
    <source>
        <dbReference type="ARBA" id="ARBA00022692"/>
    </source>
</evidence>
<evidence type="ECO:0000256" key="1">
    <source>
        <dbReference type="ARBA" id="ARBA00001946"/>
    </source>
</evidence>
<dbReference type="PANTHER" id="PTHR34148:SF1">
    <property type="entry name" value="ADENOSYLCOBINAMIDE-GDP RIBAZOLETRANSFERASE"/>
    <property type="match status" value="1"/>
</dbReference>
<evidence type="ECO:0000256" key="11">
    <source>
        <dbReference type="ARBA" id="ARBA00022842"/>
    </source>
</evidence>
<evidence type="ECO:0000256" key="12">
    <source>
        <dbReference type="ARBA" id="ARBA00022989"/>
    </source>
</evidence>
<evidence type="ECO:0000256" key="15">
    <source>
        <dbReference type="ARBA" id="ARBA00032605"/>
    </source>
</evidence>
<comment type="caution">
    <text evidence="20">The sequence shown here is derived from an EMBL/GenBank/DDBJ whole genome shotgun (WGS) entry which is preliminary data.</text>
</comment>
<keyword evidence="10 19" id="KW-0812">Transmembrane</keyword>
<dbReference type="GO" id="GO:0009236">
    <property type="term" value="P:cobalamin biosynthetic process"/>
    <property type="evidence" value="ECO:0007669"/>
    <property type="project" value="UniProtKB-UniPathway"/>
</dbReference>
<evidence type="ECO:0000256" key="6">
    <source>
        <dbReference type="ARBA" id="ARBA00015850"/>
    </source>
</evidence>
<dbReference type="NCBIfam" id="TIGR00317">
    <property type="entry name" value="cobS"/>
    <property type="match status" value="1"/>
</dbReference>
<dbReference type="EMBL" id="BARS01026304">
    <property type="protein sequence ID" value="GAG00047.1"/>
    <property type="molecule type" value="Genomic_DNA"/>
</dbReference>
<evidence type="ECO:0000256" key="18">
    <source>
        <dbReference type="ARBA" id="ARBA00049504"/>
    </source>
</evidence>
<evidence type="ECO:0000256" key="17">
    <source>
        <dbReference type="ARBA" id="ARBA00048623"/>
    </source>
</evidence>
<evidence type="ECO:0000256" key="16">
    <source>
        <dbReference type="ARBA" id="ARBA00032853"/>
    </source>
</evidence>
<accession>X0ULA2</accession>
<keyword evidence="11" id="KW-0460">Magnesium</keyword>
<dbReference type="GO" id="GO:0051073">
    <property type="term" value="F:adenosylcobinamide-GDP ribazoletransferase activity"/>
    <property type="evidence" value="ECO:0007669"/>
    <property type="project" value="UniProtKB-EC"/>
</dbReference>
<feature type="transmembrane region" description="Helical" evidence="19">
    <location>
        <begin position="105"/>
        <end position="124"/>
    </location>
</feature>
<comment type="function">
    <text evidence="14">Joins adenosylcobinamide-GDP and alpha-ribazole to generate adenosylcobalamin (Ado-cobalamin). Also synthesizes adenosylcobalamin 5'-phosphate from adenosylcobinamide-GDP and alpha-ribazole 5'-phosphate.</text>
</comment>
<dbReference type="EC" id="2.7.8.26" evidence="5"/>
<keyword evidence="9" id="KW-0808">Transferase</keyword>
<dbReference type="InterPro" id="IPR003805">
    <property type="entry name" value="CobS"/>
</dbReference>
<feature type="transmembrane region" description="Helical" evidence="19">
    <location>
        <begin position="33"/>
        <end position="51"/>
    </location>
</feature>
<dbReference type="PANTHER" id="PTHR34148">
    <property type="entry name" value="ADENOSYLCOBINAMIDE-GDP RIBAZOLETRANSFERASE"/>
    <property type="match status" value="1"/>
</dbReference>
<organism evidence="20">
    <name type="scientific">marine sediment metagenome</name>
    <dbReference type="NCBI Taxonomy" id="412755"/>
    <lineage>
        <taxon>unclassified sequences</taxon>
        <taxon>metagenomes</taxon>
        <taxon>ecological metagenomes</taxon>
    </lineage>
</organism>
<evidence type="ECO:0000256" key="13">
    <source>
        <dbReference type="ARBA" id="ARBA00023136"/>
    </source>
</evidence>
<dbReference type="HAMAP" id="MF_00719">
    <property type="entry name" value="CobS"/>
    <property type="match status" value="1"/>
</dbReference>
<feature type="transmembrane region" description="Helical" evidence="19">
    <location>
        <begin position="175"/>
        <end position="203"/>
    </location>
</feature>
<comment type="catalytic activity">
    <reaction evidence="17">
        <text>alpha-ribazole + adenosylcob(III)inamide-GDP = adenosylcob(III)alamin + GMP + H(+)</text>
        <dbReference type="Rhea" id="RHEA:16049"/>
        <dbReference type="ChEBI" id="CHEBI:10329"/>
        <dbReference type="ChEBI" id="CHEBI:15378"/>
        <dbReference type="ChEBI" id="CHEBI:18408"/>
        <dbReference type="ChEBI" id="CHEBI:58115"/>
        <dbReference type="ChEBI" id="CHEBI:60487"/>
        <dbReference type="EC" id="2.7.8.26"/>
    </reaction>
</comment>
<evidence type="ECO:0000256" key="4">
    <source>
        <dbReference type="ARBA" id="ARBA00010561"/>
    </source>
</evidence>
<dbReference type="GO" id="GO:0005886">
    <property type="term" value="C:plasma membrane"/>
    <property type="evidence" value="ECO:0007669"/>
    <property type="project" value="UniProtKB-SubCell"/>
</dbReference>
<evidence type="ECO:0000256" key="19">
    <source>
        <dbReference type="SAM" id="Phobius"/>
    </source>
</evidence>
<comment type="catalytic activity">
    <reaction evidence="18">
        <text>alpha-ribazole 5'-phosphate + adenosylcob(III)inamide-GDP = adenosylcob(III)alamin 5'-phosphate + GMP + H(+)</text>
        <dbReference type="Rhea" id="RHEA:23560"/>
        <dbReference type="ChEBI" id="CHEBI:15378"/>
        <dbReference type="ChEBI" id="CHEBI:57918"/>
        <dbReference type="ChEBI" id="CHEBI:58115"/>
        <dbReference type="ChEBI" id="CHEBI:60487"/>
        <dbReference type="ChEBI" id="CHEBI:60493"/>
        <dbReference type="EC" id="2.7.8.26"/>
    </reaction>
</comment>
<evidence type="ECO:0000256" key="8">
    <source>
        <dbReference type="ARBA" id="ARBA00022573"/>
    </source>
</evidence>
<proteinExistence type="inferred from homology"/>
<dbReference type="AlphaFoldDB" id="X0ULA2"/>
<feature type="transmembrane region" description="Helical" evidence="19">
    <location>
        <begin position="223"/>
        <end position="244"/>
    </location>
</feature>
<keyword evidence="8" id="KW-0169">Cobalamin biosynthesis</keyword>
<comment type="similarity">
    <text evidence="4">Belongs to the CobS family.</text>
</comment>
<feature type="transmembrane region" description="Helical" evidence="19">
    <location>
        <begin position="130"/>
        <end position="154"/>
    </location>
</feature>
<reference evidence="20" key="1">
    <citation type="journal article" date="2014" name="Front. Microbiol.">
        <title>High frequency of phylogenetically diverse reductive dehalogenase-homologous genes in deep subseafloor sedimentary metagenomes.</title>
        <authorList>
            <person name="Kawai M."/>
            <person name="Futagami T."/>
            <person name="Toyoda A."/>
            <person name="Takaki Y."/>
            <person name="Nishi S."/>
            <person name="Hori S."/>
            <person name="Arai W."/>
            <person name="Tsubouchi T."/>
            <person name="Morono Y."/>
            <person name="Uchiyama I."/>
            <person name="Ito T."/>
            <person name="Fujiyama A."/>
            <person name="Inagaki F."/>
            <person name="Takami H."/>
        </authorList>
    </citation>
    <scope>NUCLEOTIDE SEQUENCE</scope>
    <source>
        <strain evidence="20">Expedition CK06-06</strain>
    </source>
</reference>